<dbReference type="Pfam" id="PF00990">
    <property type="entry name" value="GGDEF"/>
    <property type="match status" value="1"/>
</dbReference>
<protein>
    <recommendedName>
        <fullName evidence="1">diguanylate cyclase</fullName>
        <ecNumber evidence="1">2.7.7.65</ecNumber>
    </recommendedName>
</protein>
<evidence type="ECO:0000256" key="3">
    <source>
        <dbReference type="SAM" id="Phobius"/>
    </source>
</evidence>
<organism evidence="5 6">
    <name type="scientific">Desulfoluna butyratoxydans</name>
    <dbReference type="NCBI Taxonomy" id="231438"/>
    <lineage>
        <taxon>Bacteria</taxon>
        <taxon>Pseudomonadati</taxon>
        <taxon>Thermodesulfobacteriota</taxon>
        <taxon>Desulfobacteria</taxon>
        <taxon>Desulfobacterales</taxon>
        <taxon>Desulfolunaceae</taxon>
        <taxon>Desulfoluna</taxon>
    </lineage>
</organism>
<name>A0A4U8YS24_9BACT</name>
<dbReference type="PANTHER" id="PTHR45138">
    <property type="entry name" value="REGULATORY COMPONENTS OF SENSORY TRANSDUCTION SYSTEM"/>
    <property type="match status" value="1"/>
</dbReference>
<dbReference type="RefSeq" id="WP_180140311.1">
    <property type="nucleotide sequence ID" value="NZ_CAADHO010000003.1"/>
</dbReference>
<dbReference type="InterPro" id="IPR050469">
    <property type="entry name" value="Diguanylate_Cyclase"/>
</dbReference>
<dbReference type="Gene3D" id="3.30.70.270">
    <property type="match status" value="1"/>
</dbReference>
<dbReference type="SUPFAM" id="SSF55073">
    <property type="entry name" value="Nucleotide cyclase"/>
    <property type="match status" value="1"/>
</dbReference>
<keyword evidence="3" id="KW-0812">Transmembrane</keyword>
<dbReference type="CDD" id="cd01949">
    <property type="entry name" value="GGDEF"/>
    <property type="match status" value="1"/>
</dbReference>
<dbReference type="GO" id="GO:1902201">
    <property type="term" value="P:negative regulation of bacterial-type flagellum-dependent cell motility"/>
    <property type="evidence" value="ECO:0007669"/>
    <property type="project" value="TreeGrafter"/>
</dbReference>
<reference evidence="5 6" key="1">
    <citation type="submission" date="2019-03" db="EMBL/GenBank/DDBJ databases">
        <authorList>
            <person name="Nijsse B."/>
        </authorList>
    </citation>
    <scope>NUCLEOTIDE SEQUENCE [LARGE SCALE GENOMIC DNA]</scope>
    <source>
        <strain evidence="5">Desulfoluna butyratoxydans MSL71</strain>
    </source>
</reference>
<feature type="transmembrane region" description="Helical" evidence="3">
    <location>
        <begin position="140"/>
        <end position="160"/>
    </location>
</feature>
<dbReference type="SMART" id="SM00267">
    <property type="entry name" value="GGDEF"/>
    <property type="match status" value="1"/>
</dbReference>
<sequence>MAQFNWMGEFQDPEKEKHFRDEQWPRIRHKMQFVYAVTAVIYLLAGFADFCELGVGPELNILLAGRALAAMAGFTAFYQLYLNKKDIVRHTATVCAYMSVVMGTEIIELILKAPITSTMTISATSFVVLICYLFFPPRLIAPLIGCLGGSVLYIAAMLFFTSLPFTSMSTTILSFCLANCCGIYFFIHMEKAKRREFSALTELRNLVEIDELTQVFSRRKVLEMGQFFFKSARRFHTPGSVLMVDIDHFKRFNDTFGHHTGDRILAGVASRCKHALREVDSFGRLGGEEFIVFLPQCTLRQALIAAERIRTTVCNTPFHTDQGELSVTISIGAAELHPDHTDLSCLIRDADMQLYRAKAKGRNRIIHAAA</sequence>
<evidence type="ECO:0000256" key="1">
    <source>
        <dbReference type="ARBA" id="ARBA00012528"/>
    </source>
</evidence>
<dbReference type="EMBL" id="CAADHO010000003">
    <property type="protein sequence ID" value="VFQ44622.1"/>
    <property type="molecule type" value="Genomic_DNA"/>
</dbReference>
<evidence type="ECO:0000256" key="2">
    <source>
        <dbReference type="ARBA" id="ARBA00034247"/>
    </source>
</evidence>
<dbReference type="GO" id="GO:0052621">
    <property type="term" value="F:diguanylate cyclase activity"/>
    <property type="evidence" value="ECO:0007669"/>
    <property type="project" value="UniProtKB-EC"/>
</dbReference>
<evidence type="ECO:0000313" key="6">
    <source>
        <dbReference type="Proteomes" id="UP000507962"/>
    </source>
</evidence>
<feature type="domain" description="GGDEF" evidence="4">
    <location>
        <begin position="237"/>
        <end position="370"/>
    </location>
</feature>
<feature type="transmembrane region" description="Helical" evidence="3">
    <location>
        <begin position="94"/>
        <end position="111"/>
    </location>
</feature>
<comment type="catalytic activity">
    <reaction evidence="2">
        <text>2 GTP = 3',3'-c-di-GMP + 2 diphosphate</text>
        <dbReference type="Rhea" id="RHEA:24898"/>
        <dbReference type="ChEBI" id="CHEBI:33019"/>
        <dbReference type="ChEBI" id="CHEBI:37565"/>
        <dbReference type="ChEBI" id="CHEBI:58805"/>
        <dbReference type="EC" id="2.7.7.65"/>
    </reaction>
</comment>
<feature type="transmembrane region" description="Helical" evidence="3">
    <location>
        <begin position="117"/>
        <end position="135"/>
    </location>
</feature>
<dbReference type="GO" id="GO:0043709">
    <property type="term" value="P:cell adhesion involved in single-species biofilm formation"/>
    <property type="evidence" value="ECO:0007669"/>
    <property type="project" value="TreeGrafter"/>
</dbReference>
<dbReference type="NCBIfam" id="TIGR00254">
    <property type="entry name" value="GGDEF"/>
    <property type="match status" value="1"/>
</dbReference>
<evidence type="ECO:0000259" key="4">
    <source>
        <dbReference type="PROSITE" id="PS50887"/>
    </source>
</evidence>
<dbReference type="InterPro" id="IPR029787">
    <property type="entry name" value="Nucleotide_cyclase"/>
</dbReference>
<dbReference type="EC" id="2.7.7.65" evidence="1"/>
<accession>A0A4U8YS24</accession>
<dbReference type="PROSITE" id="PS50887">
    <property type="entry name" value="GGDEF"/>
    <property type="match status" value="1"/>
</dbReference>
<keyword evidence="3" id="KW-0472">Membrane</keyword>
<gene>
    <name evidence="5" type="ORF">MSL71_22710</name>
</gene>
<dbReference type="GO" id="GO:0005886">
    <property type="term" value="C:plasma membrane"/>
    <property type="evidence" value="ECO:0007669"/>
    <property type="project" value="TreeGrafter"/>
</dbReference>
<dbReference type="InterPro" id="IPR000160">
    <property type="entry name" value="GGDEF_dom"/>
</dbReference>
<dbReference type="AlphaFoldDB" id="A0A4U8YS24"/>
<keyword evidence="6" id="KW-1185">Reference proteome</keyword>
<feature type="transmembrane region" description="Helical" evidence="3">
    <location>
        <begin position="166"/>
        <end position="187"/>
    </location>
</feature>
<dbReference type="Proteomes" id="UP000507962">
    <property type="component" value="Unassembled WGS sequence"/>
</dbReference>
<dbReference type="InterPro" id="IPR043128">
    <property type="entry name" value="Rev_trsase/Diguanyl_cyclase"/>
</dbReference>
<evidence type="ECO:0000313" key="5">
    <source>
        <dbReference type="EMBL" id="VFQ44622.1"/>
    </source>
</evidence>
<dbReference type="FunFam" id="3.30.70.270:FF:000001">
    <property type="entry name" value="Diguanylate cyclase domain protein"/>
    <property type="match status" value="1"/>
</dbReference>
<dbReference type="PANTHER" id="PTHR45138:SF9">
    <property type="entry name" value="DIGUANYLATE CYCLASE DGCM-RELATED"/>
    <property type="match status" value="1"/>
</dbReference>
<feature type="transmembrane region" description="Helical" evidence="3">
    <location>
        <begin position="33"/>
        <end position="55"/>
    </location>
</feature>
<keyword evidence="3" id="KW-1133">Transmembrane helix</keyword>
<feature type="transmembrane region" description="Helical" evidence="3">
    <location>
        <begin position="61"/>
        <end position="82"/>
    </location>
</feature>
<proteinExistence type="predicted"/>